<dbReference type="NCBIfam" id="NF033644">
    <property type="entry name" value="antiterm_UpxY"/>
    <property type="match status" value="1"/>
</dbReference>
<feature type="domain" description="NusG-like N-terminal" evidence="4">
    <location>
        <begin position="2"/>
        <end position="93"/>
    </location>
</feature>
<dbReference type="InterPro" id="IPR006645">
    <property type="entry name" value="NGN-like_dom"/>
</dbReference>
<name>A0A2Z4G9Y9_9BACT</name>
<dbReference type="PANTHER" id="PTHR30265">
    <property type="entry name" value="RHO-INTERACTING TRANSCRIPTION TERMINATION FACTOR NUSG"/>
    <property type="match status" value="1"/>
</dbReference>
<evidence type="ECO:0000313" key="5">
    <source>
        <dbReference type="EMBL" id="AWV98052.1"/>
    </source>
</evidence>
<gene>
    <name evidence="5" type="ORF">DJ013_07655</name>
</gene>
<dbReference type="InterPro" id="IPR043425">
    <property type="entry name" value="NusG-like"/>
</dbReference>
<dbReference type="EMBL" id="CP029480">
    <property type="protein sequence ID" value="AWV98052.1"/>
    <property type="molecule type" value="Genomic_DNA"/>
</dbReference>
<dbReference type="KEGG" id="als:DJ013_07655"/>
<dbReference type="GO" id="GO:0031564">
    <property type="term" value="P:transcription antitermination"/>
    <property type="evidence" value="ECO:0007669"/>
    <property type="project" value="UniProtKB-KW"/>
</dbReference>
<keyword evidence="2" id="KW-0805">Transcription regulation</keyword>
<organism evidence="5 6">
    <name type="scientific">Arcticibacterium luteifluviistationis</name>
    <dbReference type="NCBI Taxonomy" id="1784714"/>
    <lineage>
        <taxon>Bacteria</taxon>
        <taxon>Pseudomonadati</taxon>
        <taxon>Bacteroidota</taxon>
        <taxon>Cytophagia</taxon>
        <taxon>Cytophagales</taxon>
        <taxon>Leadbetterellaceae</taxon>
        <taxon>Arcticibacterium</taxon>
    </lineage>
</organism>
<sequence>MPWYVLYTKSRNEKITAERLNEMGIKAYCPVLKKQKQWSDRKKTVLEPLFKSYVFVNIEEKHMREVFKSPGVVRYLYWLKRPAIVKDHEIQSIKNMLNDFDHNEIKMQDFGLNDTVIFESGPFINVEGKVLSSSGKKYEVFLPGLQMKIFVDTTQNKLKTIAH</sequence>
<dbReference type="Pfam" id="PF02357">
    <property type="entry name" value="NusG"/>
    <property type="match status" value="1"/>
</dbReference>
<dbReference type="CDD" id="cd09895">
    <property type="entry name" value="NGN_SP_UpxY"/>
    <property type="match status" value="1"/>
</dbReference>
<dbReference type="AlphaFoldDB" id="A0A2Z4G9Y9"/>
<dbReference type="OrthoDB" id="9796143at2"/>
<dbReference type="RefSeq" id="WP_111371154.1">
    <property type="nucleotide sequence ID" value="NZ_CP029480.1"/>
</dbReference>
<dbReference type="Proteomes" id="UP000249873">
    <property type="component" value="Chromosome"/>
</dbReference>
<evidence type="ECO:0000259" key="4">
    <source>
        <dbReference type="Pfam" id="PF02357"/>
    </source>
</evidence>
<reference evidence="5 6" key="1">
    <citation type="submission" date="2018-05" db="EMBL/GenBank/DDBJ databases">
        <title>Complete genome sequence of Arcticibacterium luteifluviistationis SM1504T, a cytophagaceae bacterium isolated from Arctic surface seawater.</title>
        <authorList>
            <person name="Li Y."/>
            <person name="Qin Q.-L."/>
        </authorList>
    </citation>
    <scope>NUCLEOTIDE SEQUENCE [LARGE SCALE GENOMIC DNA]</scope>
    <source>
        <strain evidence="5 6">SM1504</strain>
    </source>
</reference>
<evidence type="ECO:0000256" key="3">
    <source>
        <dbReference type="ARBA" id="ARBA00023163"/>
    </source>
</evidence>
<keyword evidence="1" id="KW-0889">Transcription antitermination</keyword>
<protein>
    <submittedName>
        <fullName evidence="5">Antitermination protein NusG</fullName>
    </submittedName>
</protein>
<dbReference type="GO" id="GO:0006354">
    <property type="term" value="P:DNA-templated transcription elongation"/>
    <property type="evidence" value="ECO:0007669"/>
    <property type="project" value="InterPro"/>
</dbReference>
<keyword evidence="6" id="KW-1185">Reference proteome</keyword>
<keyword evidence="3" id="KW-0804">Transcription</keyword>
<accession>A0A2Z4G9Y9</accession>
<evidence type="ECO:0000256" key="2">
    <source>
        <dbReference type="ARBA" id="ARBA00023015"/>
    </source>
</evidence>
<evidence type="ECO:0000313" key="6">
    <source>
        <dbReference type="Proteomes" id="UP000249873"/>
    </source>
</evidence>
<evidence type="ECO:0000256" key="1">
    <source>
        <dbReference type="ARBA" id="ARBA00022814"/>
    </source>
</evidence>
<proteinExistence type="predicted"/>
<dbReference type="Gene3D" id="3.30.70.940">
    <property type="entry name" value="NusG, N-terminal domain"/>
    <property type="match status" value="1"/>
</dbReference>
<dbReference type="InterPro" id="IPR036735">
    <property type="entry name" value="NGN_dom_sf"/>
</dbReference>
<dbReference type="PANTHER" id="PTHR30265:SF4">
    <property type="entry name" value="KOW MOTIF FAMILY PROTEIN, EXPRESSED"/>
    <property type="match status" value="1"/>
</dbReference>
<dbReference type="SUPFAM" id="SSF82679">
    <property type="entry name" value="N-utilization substance G protein NusG, N-terminal domain"/>
    <property type="match status" value="1"/>
</dbReference>